<name>A0A101I2W2_UNCT6</name>
<feature type="transmembrane region" description="Helical" evidence="2">
    <location>
        <begin position="32"/>
        <end position="54"/>
    </location>
</feature>
<comment type="caution">
    <text evidence="3">The sequence shown here is derived from an EMBL/GenBank/DDBJ whole genome shotgun (WGS) entry which is preliminary data.</text>
</comment>
<keyword evidence="2" id="KW-0472">Membrane</keyword>
<reference evidence="4" key="1">
    <citation type="journal article" date="2015" name="MBio">
        <title>Genome-Resolved Metagenomic Analysis Reveals Roles for Candidate Phyla and Other Microbial Community Members in Biogeochemical Transformations in Oil Reservoirs.</title>
        <authorList>
            <person name="Hu P."/>
            <person name="Tom L."/>
            <person name="Singh A."/>
            <person name="Thomas B.C."/>
            <person name="Baker B.J."/>
            <person name="Piceno Y.M."/>
            <person name="Andersen G.L."/>
            <person name="Banfield J.F."/>
        </authorList>
    </citation>
    <scope>NUCLEOTIDE SEQUENCE [LARGE SCALE GENOMIC DNA]</scope>
</reference>
<dbReference type="InterPro" id="IPR052534">
    <property type="entry name" value="Extracell_DNA_Util/SecSys_Comp"/>
</dbReference>
<evidence type="ECO:0000256" key="2">
    <source>
        <dbReference type="SAM" id="Phobius"/>
    </source>
</evidence>
<feature type="coiled-coil region" evidence="1">
    <location>
        <begin position="59"/>
        <end position="103"/>
    </location>
</feature>
<dbReference type="Proteomes" id="UP000053467">
    <property type="component" value="Unassembled WGS sequence"/>
</dbReference>
<keyword evidence="2" id="KW-1133">Transmembrane helix</keyword>
<dbReference type="PANTHER" id="PTHR40278:SF1">
    <property type="entry name" value="DNA UTILIZATION PROTEIN HOFN"/>
    <property type="match status" value="1"/>
</dbReference>
<dbReference type="PANTHER" id="PTHR40278">
    <property type="entry name" value="DNA UTILIZATION PROTEIN HOFN"/>
    <property type="match status" value="1"/>
</dbReference>
<dbReference type="InterPro" id="IPR007813">
    <property type="entry name" value="PilN"/>
</dbReference>
<sequence length="192" mass="22393">MIEINLLPEEERKRKKSEGGIPKLGFKIPTNLGFFVSIGVAVFLFILIFIIHFSQVGQINKLKKKISEKESELKKLQEEVKKVEKMKEKENEINTKIETIKNLISGKFAYAQLLDKINQLLPEYVWLEELTVKDNRLILKGKTFSNLMITDLLTNMKKEKEYFDNFVLKDIVNKPEGGYDIISFEINCTYKK</sequence>
<evidence type="ECO:0000313" key="3">
    <source>
        <dbReference type="EMBL" id="KUK87635.1"/>
    </source>
</evidence>
<evidence type="ECO:0000313" key="4">
    <source>
        <dbReference type="Proteomes" id="UP000053467"/>
    </source>
</evidence>
<evidence type="ECO:0000256" key="1">
    <source>
        <dbReference type="SAM" id="Coils"/>
    </source>
</evidence>
<dbReference type="Pfam" id="PF05137">
    <property type="entry name" value="PilN"/>
    <property type="match status" value="1"/>
</dbReference>
<keyword evidence="1" id="KW-0175">Coiled coil</keyword>
<gene>
    <name evidence="3" type="ORF">XE03_0526</name>
</gene>
<accession>A0A101I2W2</accession>
<protein>
    <submittedName>
        <fullName evidence="3">Type IV pilus biogenesis protein PilN</fullName>
    </submittedName>
</protein>
<organism evidence="3 4">
    <name type="scientific">candidate division TA06 bacterium 34_109</name>
    <dbReference type="NCBI Taxonomy" id="1635277"/>
    <lineage>
        <taxon>Bacteria</taxon>
        <taxon>Bacteria division TA06</taxon>
    </lineage>
</organism>
<keyword evidence="2" id="KW-0812">Transmembrane</keyword>
<proteinExistence type="predicted"/>
<dbReference type="AlphaFoldDB" id="A0A101I2W2"/>
<dbReference type="EMBL" id="LGGX01000003">
    <property type="protein sequence ID" value="KUK87635.1"/>
    <property type="molecule type" value="Genomic_DNA"/>
</dbReference>